<dbReference type="CDD" id="cd07509">
    <property type="entry name" value="HAD_PPase"/>
    <property type="match status" value="1"/>
</dbReference>
<evidence type="ECO:0000256" key="8">
    <source>
        <dbReference type="ARBA" id="ARBA00022801"/>
    </source>
</evidence>
<dbReference type="PANTHER" id="PTHR19288">
    <property type="entry name" value="4-NITROPHENYLPHOSPHATASE-RELATED"/>
    <property type="match status" value="1"/>
</dbReference>
<evidence type="ECO:0000256" key="3">
    <source>
        <dbReference type="ARBA" id="ARBA00004496"/>
    </source>
</evidence>
<evidence type="ECO:0000313" key="15">
    <source>
        <dbReference type="Proteomes" id="UP000792457"/>
    </source>
</evidence>
<dbReference type="InterPro" id="IPR023214">
    <property type="entry name" value="HAD_sf"/>
</dbReference>
<keyword evidence="10" id="KW-0539">Nucleus</keyword>
<name>A0A8K0JWT9_LADFU</name>
<dbReference type="GO" id="GO:0005829">
    <property type="term" value="C:cytosol"/>
    <property type="evidence" value="ECO:0007669"/>
    <property type="project" value="TreeGrafter"/>
</dbReference>
<evidence type="ECO:0000256" key="1">
    <source>
        <dbReference type="ARBA" id="ARBA00001946"/>
    </source>
</evidence>
<dbReference type="OrthoDB" id="426235at2759"/>
<proteinExistence type="inferred from homology"/>
<dbReference type="InterPro" id="IPR036412">
    <property type="entry name" value="HAD-like_sf"/>
</dbReference>
<dbReference type="GO" id="GO:0004427">
    <property type="term" value="F:inorganic diphosphate phosphatase activity"/>
    <property type="evidence" value="ECO:0007669"/>
    <property type="project" value="UniProtKB-EC"/>
</dbReference>
<dbReference type="Pfam" id="PF13242">
    <property type="entry name" value="Hydrolase_like"/>
    <property type="match status" value="1"/>
</dbReference>
<comment type="cofactor">
    <cofactor evidence="1">
        <name>Mg(2+)</name>
        <dbReference type="ChEBI" id="CHEBI:18420"/>
    </cofactor>
</comment>
<dbReference type="AlphaFoldDB" id="A0A8K0JWT9"/>
<dbReference type="FunFam" id="3.40.50.1000:FF:000051">
    <property type="entry name" value="Phospholysine phosphohistidine inorganic pyrophosphate phosphatase"/>
    <property type="match status" value="1"/>
</dbReference>
<evidence type="ECO:0000256" key="5">
    <source>
        <dbReference type="ARBA" id="ARBA00012146"/>
    </source>
</evidence>
<sequence length="280" mass="31071">MLPNYTVNIMAWLRSPIKGVMLDISGVLKNGNVAIPGSIEAVQRLRKCGLKLRFVTNETQLSRHDLTEKLRRIGFQLHENEVFPPAPAMVETLKGLRLNPMLLVHPKVLIDFKDVDQSNPNCVVVGDAAEHFTYERMNSAFRLLMELKNPKLFTLGRGRYYLEEDGLCLDVGCFTTALEFATGLKAEVVGKPSSSFFATPLKDMGLDSSEVVMIGDDIESDVGGAQKCGMRGVLVRTGKFRPERDENHPNVKPDAVVNDLAQGVELILSSESFKSLIKHE</sequence>
<dbReference type="NCBIfam" id="TIGR01458">
    <property type="entry name" value="HAD-SF-IIA-hyp3"/>
    <property type="match status" value="1"/>
</dbReference>
<dbReference type="GO" id="GO:0046872">
    <property type="term" value="F:metal ion binding"/>
    <property type="evidence" value="ECO:0007669"/>
    <property type="project" value="UniProtKB-KW"/>
</dbReference>
<gene>
    <name evidence="14" type="ORF">J437_LFUL005433</name>
</gene>
<evidence type="ECO:0000256" key="10">
    <source>
        <dbReference type="ARBA" id="ARBA00023242"/>
    </source>
</evidence>
<organism evidence="14 15">
    <name type="scientific">Ladona fulva</name>
    <name type="common">Scarce chaser dragonfly</name>
    <name type="synonym">Libellula fulva</name>
    <dbReference type="NCBI Taxonomy" id="123851"/>
    <lineage>
        <taxon>Eukaryota</taxon>
        <taxon>Metazoa</taxon>
        <taxon>Ecdysozoa</taxon>
        <taxon>Arthropoda</taxon>
        <taxon>Hexapoda</taxon>
        <taxon>Insecta</taxon>
        <taxon>Pterygota</taxon>
        <taxon>Palaeoptera</taxon>
        <taxon>Odonata</taxon>
        <taxon>Epiprocta</taxon>
        <taxon>Anisoptera</taxon>
        <taxon>Libelluloidea</taxon>
        <taxon>Libellulidae</taxon>
        <taxon>Ladona</taxon>
    </lineage>
</organism>
<evidence type="ECO:0000256" key="6">
    <source>
        <dbReference type="ARBA" id="ARBA00022490"/>
    </source>
</evidence>
<keyword evidence="8" id="KW-0378">Hydrolase</keyword>
<evidence type="ECO:0000256" key="4">
    <source>
        <dbReference type="ARBA" id="ARBA00007958"/>
    </source>
</evidence>
<keyword evidence="9" id="KW-0460">Magnesium</keyword>
<evidence type="ECO:0000313" key="14">
    <source>
        <dbReference type="EMBL" id="KAG8223869.1"/>
    </source>
</evidence>
<dbReference type="GO" id="GO:0016791">
    <property type="term" value="F:phosphatase activity"/>
    <property type="evidence" value="ECO:0007669"/>
    <property type="project" value="InterPro"/>
</dbReference>
<dbReference type="EMBL" id="KZ308177">
    <property type="protein sequence ID" value="KAG8223869.1"/>
    <property type="molecule type" value="Genomic_DNA"/>
</dbReference>
<evidence type="ECO:0000256" key="13">
    <source>
        <dbReference type="ARBA" id="ARBA00047820"/>
    </source>
</evidence>
<accession>A0A8K0JWT9</accession>
<dbReference type="Pfam" id="PF13344">
    <property type="entry name" value="Hydrolase_6"/>
    <property type="match status" value="1"/>
</dbReference>
<comment type="similarity">
    <text evidence="4">Belongs to the HAD-like hydrolase superfamily.</text>
</comment>
<evidence type="ECO:0000256" key="9">
    <source>
        <dbReference type="ARBA" id="ARBA00022842"/>
    </source>
</evidence>
<dbReference type="PANTHER" id="PTHR19288:SF44">
    <property type="entry name" value="PHOSPHOLYSINE PHOSPHOHISTIDINE INORGANIC PYROPHOSPHATE PHOSPHATASE"/>
    <property type="match status" value="1"/>
</dbReference>
<reference evidence="14" key="2">
    <citation type="submission" date="2017-10" db="EMBL/GenBank/DDBJ databases">
        <title>Ladona fulva Genome sequencing and assembly.</title>
        <authorList>
            <person name="Murali S."/>
            <person name="Richards S."/>
            <person name="Bandaranaike D."/>
            <person name="Bellair M."/>
            <person name="Blankenburg K."/>
            <person name="Chao H."/>
            <person name="Dinh H."/>
            <person name="Doddapaneni H."/>
            <person name="Dugan-Rocha S."/>
            <person name="Elkadiri S."/>
            <person name="Gnanaolivu R."/>
            <person name="Hernandez B."/>
            <person name="Skinner E."/>
            <person name="Javaid M."/>
            <person name="Lee S."/>
            <person name="Li M."/>
            <person name="Ming W."/>
            <person name="Munidasa M."/>
            <person name="Muniz J."/>
            <person name="Nguyen L."/>
            <person name="Hughes D."/>
            <person name="Osuji N."/>
            <person name="Pu L.-L."/>
            <person name="Puazo M."/>
            <person name="Qu C."/>
            <person name="Quiroz J."/>
            <person name="Raj R."/>
            <person name="Weissenberger G."/>
            <person name="Xin Y."/>
            <person name="Zou X."/>
            <person name="Han Y."/>
            <person name="Worley K."/>
            <person name="Muzny D."/>
            <person name="Gibbs R."/>
        </authorList>
    </citation>
    <scope>NUCLEOTIDE SEQUENCE</scope>
    <source>
        <strain evidence="14">Sampled in the wild</strain>
    </source>
</reference>
<dbReference type="Gene3D" id="3.40.50.1000">
    <property type="entry name" value="HAD superfamily/HAD-like"/>
    <property type="match status" value="2"/>
</dbReference>
<dbReference type="SUPFAM" id="SSF56784">
    <property type="entry name" value="HAD-like"/>
    <property type="match status" value="1"/>
</dbReference>
<protein>
    <recommendedName>
        <fullName evidence="12">Phospholysine phosphohistidine inorganic pyrophosphate phosphatase</fullName>
        <ecNumber evidence="5">3.6.1.1</ecNumber>
    </recommendedName>
</protein>
<keyword evidence="7" id="KW-0479">Metal-binding</keyword>
<dbReference type="GO" id="GO:0005634">
    <property type="term" value="C:nucleus"/>
    <property type="evidence" value="ECO:0007669"/>
    <property type="project" value="UniProtKB-SubCell"/>
</dbReference>
<comment type="function">
    <text evidence="11">Phosphatase that hydrolyzes imidodiphosphate, 3-phosphohistidine and 6-phospholysine. Has broad substrate specificity and can also hydrolyze inorganic diphosphate, but with lower efficiency.</text>
</comment>
<keyword evidence="6" id="KW-0963">Cytoplasm</keyword>
<dbReference type="Proteomes" id="UP000792457">
    <property type="component" value="Unassembled WGS sequence"/>
</dbReference>
<comment type="subcellular location">
    <subcellularLocation>
        <location evidence="3">Cytoplasm</location>
    </subcellularLocation>
    <subcellularLocation>
        <location evidence="2">Nucleus</location>
    </subcellularLocation>
</comment>
<dbReference type="InterPro" id="IPR006357">
    <property type="entry name" value="HAD-SF_hydro_IIA"/>
</dbReference>
<comment type="caution">
    <text evidence="14">The sequence shown here is derived from an EMBL/GenBank/DDBJ whole genome shotgun (WGS) entry which is preliminary data.</text>
</comment>
<evidence type="ECO:0000256" key="2">
    <source>
        <dbReference type="ARBA" id="ARBA00004123"/>
    </source>
</evidence>
<dbReference type="InterPro" id="IPR006355">
    <property type="entry name" value="LHPP/HDHD2"/>
</dbReference>
<reference evidence="14" key="1">
    <citation type="submission" date="2013-04" db="EMBL/GenBank/DDBJ databases">
        <authorList>
            <person name="Qu J."/>
            <person name="Murali S.C."/>
            <person name="Bandaranaike D."/>
            <person name="Bellair M."/>
            <person name="Blankenburg K."/>
            <person name="Chao H."/>
            <person name="Dinh H."/>
            <person name="Doddapaneni H."/>
            <person name="Downs B."/>
            <person name="Dugan-Rocha S."/>
            <person name="Elkadiri S."/>
            <person name="Gnanaolivu R.D."/>
            <person name="Hernandez B."/>
            <person name="Javaid M."/>
            <person name="Jayaseelan J.C."/>
            <person name="Lee S."/>
            <person name="Li M."/>
            <person name="Ming W."/>
            <person name="Munidasa M."/>
            <person name="Muniz J."/>
            <person name="Nguyen L."/>
            <person name="Ongeri F."/>
            <person name="Osuji N."/>
            <person name="Pu L.-L."/>
            <person name="Puazo M."/>
            <person name="Qu C."/>
            <person name="Quiroz J."/>
            <person name="Raj R."/>
            <person name="Weissenberger G."/>
            <person name="Xin Y."/>
            <person name="Zou X."/>
            <person name="Han Y."/>
            <person name="Richards S."/>
            <person name="Worley K."/>
            <person name="Muzny D."/>
            <person name="Gibbs R."/>
        </authorList>
    </citation>
    <scope>NUCLEOTIDE SEQUENCE</scope>
    <source>
        <strain evidence="14">Sampled in the wild</strain>
    </source>
</reference>
<evidence type="ECO:0000256" key="11">
    <source>
        <dbReference type="ARBA" id="ARBA00037258"/>
    </source>
</evidence>
<evidence type="ECO:0000256" key="12">
    <source>
        <dbReference type="ARBA" id="ARBA00039357"/>
    </source>
</evidence>
<dbReference type="EC" id="3.6.1.1" evidence="5"/>
<keyword evidence="15" id="KW-1185">Reference proteome</keyword>
<evidence type="ECO:0000256" key="7">
    <source>
        <dbReference type="ARBA" id="ARBA00022723"/>
    </source>
</evidence>
<comment type="catalytic activity">
    <reaction evidence="13">
        <text>diphosphate + H2O = 2 phosphate + H(+)</text>
        <dbReference type="Rhea" id="RHEA:24576"/>
        <dbReference type="ChEBI" id="CHEBI:15377"/>
        <dbReference type="ChEBI" id="CHEBI:15378"/>
        <dbReference type="ChEBI" id="CHEBI:33019"/>
        <dbReference type="ChEBI" id="CHEBI:43474"/>
        <dbReference type="EC" id="3.6.1.1"/>
    </reaction>
</comment>